<dbReference type="InParanoid" id="A0A6P6XPY7"/>
<dbReference type="AlphaFoldDB" id="A0A6P6XPY7"/>
<dbReference type="Proteomes" id="UP000515146">
    <property type="component" value="Unplaced"/>
</dbReference>
<dbReference type="GO" id="GO:0003677">
    <property type="term" value="F:DNA binding"/>
    <property type="evidence" value="ECO:0007669"/>
    <property type="project" value="UniProtKB-KW"/>
</dbReference>
<evidence type="ECO:0000256" key="3">
    <source>
        <dbReference type="ARBA" id="ARBA00023015"/>
    </source>
</evidence>
<dbReference type="GO" id="GO:0060261">
    <property type="term" value="P:positive regulation of transcription initiation by RNA polymerase II"/>
    <property type="evidence" value="ECO:0007669"/>
    <property type="project" value="InterPro"/>
</dbReference>
<feature type="region of interest" description="Disordered" evidence="7">
    <location>
        <begin position="1"/>
        <end position="23"/>
    </location>
</feature>
<comment type="subcellular location">
    <subcellularLocation>
        <location evidence="1">Nucleus</location>
    </subcellularLocation>
</comment>
<name>A0A6P6XPY7_DERPT</name>
<dbReference type="InterPro" id="IPR045125">
    <property type="entry name" value="Sub1/Tcp4-like"/>
</dbReference>
<dbReference type="OMA" id="TMDQWNV"/>
<dbReference type="FunCoup" id="A0A6P6XPY7">
    <property type="interactions" value="1150"/>
</dbReference>
<dbReference type="Pfam" id="PF02229">
    <property type="entry name" value="PC4"/>
    <property type="match status" value="1"/>
</dbReference>
<dbReference type="RefSeq" id="XP_027195517.1">
    <property type="nucleotide sequence ID" value="XM_027339716.1"/>
</dbReference>
<organism evidence="9 10">
    <name type="scientific">Dermatophagoides pteronyssinus</name>
    <name type="common">European house dust mite</name>
    <dbReference type="NCBI Taxonomy" id="6956"/>
    <lineage>
        <taxon>Eukaryota</taxon>
        <taxon>Metazoa</taxon>
        <taxon>Ecdysozoa</taxon>
        <taxon>Arthropoda</taxon>
        <taxon>Chelicerata</taxon>
        <taxon>Arachnida</taxon>
        <taxon>Acari</taxon>
        <taxon>Acariformes</taxon>
        <taxon>Sarcoptiformes</taxon>
        <taxon>Astigmata</taxon>
        <taxon>Psoroptidia</taxon>
        <taxon>Analgoidea</taxon>
        <taxon>Pyroglyphidae</taxon>
        <taxon>Dermatophagoidinae</taxon>
        <taxon>Dermatophagoides</taxon>
    </lineage>
</organism>
<dbReference type="OrthoDB" id="2505440at2759"/>
<dbReference type="InterPro" id="IPR009044">
    <property type="entry name" value="ssDNA-bd_transcriptional_reg"/>
</dbReference>
<gene>
    <name evidence="10" type="primary">LOC113790098</name>
</gene>
<dbReference type="Gene3D" id="2.30.31.10">
    <property type="entry name" value="Transcriptional Coactivator Pc4, Chain A"/>
    <property type="match status" value="1"/>
</dbReference>
<dbReference type="KEGG" id="dpte:113790098"/>
<evidence type="ECO:0000256" key="5">
    <source>
        <dbReference type="ARBA" id="ARBA00023163"/>
    </source>
</evidence>
<dbReference type="InterPro" id="IPR003173">
    <property type="entry name" value="PC4_C"/>
</dbReference>
<dbReference type="SUPFAM" id="SSF54447">
    <property type="entry name" value="ssDNA-binding transcriptional regulator domain"/>
    <property type="match status" value="1"/>
</dbReference>
<keyword evidence="5" id="KW-0804">Transcription</keyword>
<evidence type="ECO:0000256" key="2">
    <source>
        <dbReference type="ARBA" id="ARBA00009001"/>
    </source>
</evidence>
<dbReference type="CTD" id="34120"/>
<accession>A0A6P6XPY7</accession>
<keyword evidence="4" id="KW-0238">DNA-binding</keyword>
<evidence type="ECO:0000256" key="1">
    <source>
        <dbReference type="ARBA" id="ARBA00004123"/>
    </source>
</evidence>
<dbReference type="GO" id="GO:0003713">
    <property type="term" value="F:transcription coactivator activity"/>
    <property type="evidence" value="ECO:0007669"/>
    <property type="project" value="InterPro"/>
</dbReference>
<proteinExistence type="inferred from homology"/>
<sequence length="92" mass="10632">MSSKKKPQQKASEGSDDESTNTLKLSNNRYLTVSEFKNKVRVDIREFYLNEDGERKPGKKGISLSMDEWKKIVENMDKIKKMIKDQGDSDSE</sequence>
<evidence type="ECO:0000313" key="9">
    <source>
        <dbReference type="Proteomes" id="UP000515146"/>
    </source>
</evidence>
<feature type="domain" description="Transcriptional coactivator p15 (PC4) C-terminal" evidence="8">
    <location>
        <begin position="24"/>
        <end position="75"/>
    </location>
</feature>
<evidence type="ECO:0000313" key="10">
    <source>
        <dbReference type="RefSeq" id="XP_027195517.1"/>
    </source>
</evidence>
<evidence type="ECO:0000256" key="6">
    <source>
        <dbReference type="ARBA" id="ARBA00023242"/>
    </source>
</evidence>
<evidence type="ECO:0000259" key="8">
    <source>
        <dbReference type="Pfam" id="PF02229"/>
    </source>
</evidence>
<evidence type="ECO:0000256" key="4">
    <source>
        <dbReference type="ARBA" id="ARBA00023125"/>
    </source>
</evidence>
<reference evidence="10" key="1">
    <citation type="submission" date="2025-08" db="UniProtKB">
        <authorList>
            <consortium name="RefSeq"/>
        </authorList>
    </citation>
    <scope>IDENTIFICATION</scope>
    <source>
        <strain evidence="10">Airmid</strain>
    </source>
</reference>
<dbReference type="PANTHER" id="PTHR13215">
    <property type="entry name" value="RNA POLYMERASE II TRANSCRIPTIONAL COACTIVATOR"/>
    <property type="match status" value="1"/>
</dbReference>
<evidence type="ECO:0000256" key="7">
    <source>
        <dbReference type="SAM" id="MobiDB-lite"/>
    </source>
</evidence>
<keyword evidence="6" id="KW-0539">Nucleus</keyword>
<keyword evidence="9" id="KW-1185">Reference proteome</keyword>
<comment type="similarity">
    <text evidence="2">Belongs to the transcriptional coactivator PC4 family.</text>
</comment>
<protein>
    <submittedName>
        <fullName evidence="10">Activated RNA polymerase II transcriptional coactivator p15-like</fullName>
    </submittedName>
</protein>
<keyword evidence="3" id="KW-0805">Transcription regulation</keyword>
<dbReference type="GO" id="GO:0005634">
    <property type="term" value="C:nucleus"/>
    <property type="evidence" value="ECO:0007669"/>
    <property type="project" value="UniProtKB-SubCell"/>
</dbReference>